<evidence type="ECO:0000313" key="1">
    <source>
        <dbReference type="EMBL" id="CAG7881367.1"/>
    </source>
</evidence>
<reference evidence="1 2" key="1">
    <citation type="submission" date="2021-07" db="EMBL/GenBank/DDBJ databases">
        <authorList>
            <consortium name="Genoscope - CEA"/>
            <person name="William W."/>
        </authorList>
    </citation>
    <scope>NUCLEOTIDE SEQUENCE [LARGE SCALE GENOMIC DNA]</scope>
</reference>
<dbReference type="AlphaFoldDB" id="A0A8D9LP05"/>
<name>A0A8D9LP05_BRACM</name>
<evidence type="ECO:0000313" key="2">
    <source>
        <dbReference type="Proteomes" id="UP000694005"/>
    </source>
</evidence>
<accession>A0A8D9LP05</accession>
<organism evidence="1 2">
    <name type="scientific">Brassica campestris</name>
    <name type="common">Field mustard</name>
    <dbReference type="NCBI Taxonomy" id="3711"/>
    <lineage>
        <taxon>Eukaryota</taxon>
        <taxon>Viridiplantae</taxon>
        <taxon>Streptophyta</taxon>
        <taxon>Embryophyta</taxon>
        <taxon>Tracheophyta</taxon>
        <taxon>Spermatophyta</taxon>
        <taxon>Magnoliopsida</taxon>
        <taxon>eudicotyledons</taxon>
        <taxon>Gunneridae</taxon>
        <taxon>Pentapetalae</taxon>
        <taxon>rosids</taxon>
        <taxon>malvids</taxon>
        <taxon>Brassicales</taxon>
        <taxon>Brassicaceae</taxon>
        <taxon>Brassiceae</taxon>
        <taxon>Brassica</taxon>
    </lineage>
</organism>
<gene>
    <name evidence="1" type="ORF">BRAPAZ1V2_A03P27100.2</name>
</gene>
<protein>
    <submittedName>
        <fullName evidence="1">Uncharacterized protein</fullName>
    </submittedName>
</protein>
<dbReference type="EMBL" id="LS974619">
    <property type="protein sequence ID" value="CAG7881367.1"/>
    <property type="molecule type" value="Genomic_DNA"/>
</dbReference>
<proteinExistence type="predicted"/>
<dbReference type="Proteomes" id="UP000694005">
    <property type="component" value="Chromosome A03"/>
</dbReference>
<sequence>MQIIQVDTRKKGNEVVPVDHVQNQKVDAMTVTLTQKNARNMRKAILMSKRYSIRSQGKHYN</sequence>
<dbReference type="Gramene" id="A03p27100.2_BraZ1">
    <property type="protein sequence ID" value="A03p27100.2_BraZ1.CDS"/>
    <property type="gene ID" value="A03g27100.2_BraZ1"/>
</dbReference>